<dbReference type="InterPro" id="IPR011993">
    <property type="entry name" value="PH-like_dom_sf"/>
</dbReference>
<dbReference type="PANTHER" id="PTHR22902">
    <property type="entry name" value="SESQUIPEDALIAN"/>
    <property type="match status" value="1"/>
</dbReference>
<dbReference type="RefSeq" id="XP_022668652.1">
    <property type="nucleotide sequence ID" value="XM_022812917.1"/>
</dbReference>
<dbReference type="FunFam" id="2.30.29.30:FF:000286">
    <property type="entry name" value="PH-protein kinase domain containing protein"/>
    <property type="match status" value="1"/>
</dbReference>
<dbReference type="PROSITE" id="PS50003">
    <property type="entry name" value="PH_DOMAIN"/>
    <property type="match status" value="1"/>
</dbReference>
<dbReference type="FunCoup" id="A0A7M7KLF7">
    <property type="interactions" value="554"/>
</dbReference>
<dbReference type="EnsemblMetazoa" id="XM_022812920">
    <property type="protein sequence ID" value="XP_022668655"/>
    <property type="gene ID" value="LOC111253477"/>
</dbReference>
<dbReference type="RefSeq" id="XP_022668646.1">
    <property type="nucleotide sequence ID" value="XM_022812911.1"/>
</dbReference>
<evidence type="ECO:0000313" key="4">
    <source>
        <dbReference type="Proteomes" id="UP000594260"/>
    </source>
</evidence>
<dbReference type="RefSeq" id="XP_022668656.1">
    <property type="nucleotide sequence ID" value="XM_022812921.1"/>
</dbReference>
<dbReference type="OMA" id="HEEYGRK"/>
<evidence type="ECO:0000313" key="3">
    <source>
        <dbReference type="EnsemblMetazoa" id="XP_022668656"/>
    </source>
</evidence>
<feature type="region of interest" description="Disordered" evidence="1">
    <location>
        <begin position="132"/>
        <end position="154"/>
    </location>
</feature>
<dbReference type="EnsemblMetazoa" id="XM_022812911">
    <property type="protein sequence ID" value="XP_022668646"/>
    <property type="gene ID" value="LOC111253477"/>
</dbReference>
<feature type="compositionally biased region" description="Polar residues" evidence="1">
    <location>
        <begin position="133"/>
        <end position="149"/>
    </location>
</feature>
<dbReference type="EnsemblMetazoa" id="XM_022812919">
    <property type="protein sequence ID" value="XP_022668654"/>
    <property type="gene ID" value="LOC111253477"/>
</dbReference>
<dbReference type="Gene3D" id="2.30.29.30">
    <property type="entry name" value="Pleckstrin-homology domain (PH domain)/Phosphotyrosine-binding domain (PTB)"/>
    <property type="match status" value="1"/>
</dbReference>
<dbReference type="EnsemblMetazoa" id="XM_022812921">
    <property type="protein sequence ID" value="XP_022668656"/>
    <property type="gene ID" value="LOC111253477"/>
</dbReference>
<dbReference type="RefSeq" id="XP_022668647.1">
    <property type="nucleotide sequence ID" value="XM_022812912.1"/>
</dbReference>
<dbReference type="KEGG" id="vde:111253477"/>
<dbReference type="EnsemblMetazoa" id="XM_022812917">
    <property type="protein sequence ID" value="XP_022668652"/>
    <property type="gene ID" value="LOC111253477"/>
</dbReference>
<dbReference type="Pfam" id="PF00169">
    <property type="entry name" value="PH"/>
    <property type="match status" value="1"/>
</dbReference>
<dbReference type="SUPFAM" id="SSF50729">
    <property type="entry name" value="PH domain-like"/>
    <property type="match status" value="1"/>
</dbReference>
<dbReference type="RefSeq" id="XP_022668653.1">
    <property type="nucleotide sequence ID" value="XM_022812918.1"/>
</dbReference>
<dbReference type="GeneID" id="111253477"/>
<dbReference type="RefSeq" id="XP_022668649.1">
    <property type="nucleotide sequence ID" value="XM_022812914.1"/>
</dbReference>
<reference evidence="3" key="1">
    <citation type="submission" date="2021-01" db="UniProtKB">
        <authorList>
            <consortium name="EnsemblMetazoa"/>
        </authorList>
    </citation>
    <scope>IDENTIFICATION</scope>
</reference>
<name>A0A7M7KLF7_VARDE</name>
<organism evidence="3 4">
    <name type="scientific">Varroa destructor</name>
    <name type="common">Honeybee mite</name>
    <dbReference type="NCBI Taxonomy" id="109461"/>
    <lineage>
        <taxon>Eukaryota</taxon>
        <taxon>Metazoa</taxon>
        <taxon>Ecdysozoa</taxon>
        <taxon>Arthropoda</taxon>
        <taxon>Chelicerata</taxon>
        <taxon>Arachnida</taxon>
        <taxon>Acari</taxon>
        <taxon>Parasitiformes</taxon>
        <taxon>Mesostigmata</taxon>
        <taxon>Gamasina</taxon>
        <taxon>Dermanyssoidea</taxon>
        <taxon>Varroidae</taxon>
        <taxon>Varroa</taxon>
    </lineage>
</organism>
<dbReference type="RefSeq" id="XP_022668648.1">
    <property type="nucleotide sequence ID" value="XM_022812913.1"/>
</dbReference>
<accession>A0A7M7KLF7</accession>
<dbReference type="InterPro" id="IPR045188">
    <property type="entry name" value="Boi1/Boi2-like"/>
</dbReference>
<evidence type="ECO:0000256" key="1">
    <source>
        <dbReference type="SAM" id="MobiDB-lite"/>
    </source>
</evidence>
<dbReference type="GO" id="GO:0005802">
    <property type="term" value="C:trans-Golgi network"/>
    <property type="evidence" value="ECO:0007669"/>
    <property type="project" value="TreeGrafter"/>
</dbReference>
<keyword evidence="4" id="KW-1185">Reference proteome</keyword>
<dbReference type="RefSeq" id="XP_022668655.1">
    <property type="nucleotide sequence ID" value="XM_022812920.1"/>
</dbReference>
<dbReference type="PANTHER" id="PTHR22902:SF53">
    <property type="entry name" value="INOSITOL PHOSPHATASE INTERACTING PROTEIN, ISOFORM A"/>
    <property type="match status" value="1"/>
</dbReference>
<dbReference type="EnsemblMetazoa" id="XM_022812914">
    <property type="protein sequence ID" value="XP_022668649"/>
    <property type="gene ID" value="LOC111253477"/>
</dbReference>
<dbReference type="RefSeq" id="XP_022668650.1">
    <property type="nucleotide sequence ID" value="XM_022812915.1"/>
</dbReference>
<dbReference type="GO" id="GO:0005829">
    <property type="term" value="C:cytosol"/>
    <property type="evidence" value="ECO:0007669"/>
    <property type="project" value="GOC"/>
</dbReference>
<evidence type="ECO:0000259" key="2">
    <source>
        <dbReference type="PROSITE" id="PS50003"/>
    </source>
</evidence>
<dbReference type="OrthoDB" id="10261837at2759"/>
<dbReference type="AlphaFoldDB" id="A0A7M7KLF7"/>
<protein>
    <recommendedName>
        <fullName evidence="2">PH domain-containing protein</fullName>
    </recommendedName>
</protein>
<dbReference type="EnsemblMetazoa" id="XM_022812916">
    <property type="protein sequence ID" value="XP_022668651"/>
    <property type="gene ID" value="LOC111253477"/>
</dbReference>
<dbReference type="GO" id="GO:0005769">
    <property type="term" value="C:early endosome"/>
    <property type="evidence" value="ECO:0007669"/>
    <property type="project" value="TreeGrafter"/>
</dbReference>
<dbReference type="EnsemblMetazoa" id="XM_022812918">
    <property type="protein sequence ID" value="XP_022668653"/>
    <property type="gene ID" value="LOC111253477"/>
</dbReference>
<dbReference type="CDD" id="cd13288">
    <property type="entry name" value="PH_Ses"/>
    <property type="match status" value="1"/>
</dbReference>
<dbReference type="InParanoid" id="A0A7M7KLF7"/>
<dbReference type="SMART" id="SM00233">
    <property type="entry name" value="PH"/>
    <property type="match status" value="1"/>
</dbReference>
<dbReference type="GO" id="GO:0042147">
    <property type="term" value="P:retrograde transport, endosome to Golgi"/>
    <property type="evidence" value="ECO:0007669"/>
    <property type="project" value="TreeGrafter"/>
</dbReference>
<dbReference type="EnsemblMetazoa" id="XM_022812915">
    <property type="protein sequence ID" value="XP_022668650"/>
    <property type="gene ID" value="LOC111253477"/>
</dbReference>
<feature type="domain" description="PH" evidence="2">
    <location>
        <begin position="17"/>
        <end position="114"/>
    </location>
</feature>
<dbReference type="EnsemblMetazoa" id="XM_022812913">
    <property type="protein sequence ID" value="XP_022668648"/>
    <property type="gene ID" value="LOC111253477"/>
</dbReference>
<dbReference type="RefSeq" id="XP_022668651.1">
    <property type="nucleotide sequence ID" value="XM_022812916.1"/>
</dbReference>
<dbReference type="GO" id="GO:0001881">
    <property type="term" value="P:receptor recycling"/>
    <property type="evidence" value="ECO:0007669"/>
    <property type="project" value="TreeGrafter"/>
</dbReference>
<dbReference type="EnsemblMetazoa" id="XM_022812912">
    <property type="protein sequence ID" value="XP_022668647"/>
    <property type="gene ID" value="LOC111253477"/>
</dbReference>
<dbReference type="GO" id="GO:0007032">
    <property type="term" value="P:endosome organization"/>
    <property type="evidence" value="ECO:0007669"/>
    <property type="project" value="TreeGrafter"/>
</dbReference>
<proteinExistence type="predicted"/>
<dbReference type="GO" id="GO:0055037">
    <property type="term" value="C:recycling endosome"/>
    <property type="evidence" value="ECO:0007669"/>
    <property type="project" value="TreeGrafter"/>
</dbReference>
<dbReference type="Proteomes" id="UP000594260">
    <property type="component" value="Unplaced"/>
</dbReference>
<sequence>MKIYVKQLVALAVSKAPPDRAGWLLKRGEVNKNFQKRWFVLRGNLLFYFERPEREPVGLIVLEGCSIELAECSETERYAFLIIFHGQGVRTYTLAADSQEDMEGWMKALSCANYDFLRNTVAELQRQIDEIRSSSTQPEQSGAVTSSHSPLGPALEKSLSKSITVSSAPTVLDIKPSAPLRKKNSASKQSQPPAVIEFNPFNYESATATQQATRTPVTFSELHARYANQIQQVGHIIFWYVFVVTNLLSRY</sequence>
<dbReference type="RefSeq" id="XP_022668654.1">
    <property type="nucleotide sequence ID" value="XM_022812919.1"/>
</dbReference>
<dbReference type="InterPro" id="IPR001849">
    <property type="entry name" value="PH_domain"/>
</dbReference>